<comment type="caution">
    <text evidence="7">The sequence shown here is derived from an EMBL/GenBank/DDBJ whole genome shotgun (WGS) entry which is preliminary data.</text>
</comment>
<comment type="similarity">
    <text evidence="1">Belongs to the SorC transcriptional regulatory family.</text>
</comment>
<dbReference type="Pfam" id="PF04198">
    <property type="entry name" value="Sugar-bind"/>
    <property type="match status" value="1"/>
</dbReference>
<dbReference type="PANTHER" id="PTHR34294">
    <property type="entry name" value="TRANSCRIPTIONAL REGULATOR-RELATED"/>
    <property type="match status" value="1"/>
</dbReference>
<dbReference type="Gene3D" id="3.40.50.1360">
    <property type="match status" value="1"/>
</dbReference>
<dbReference type="InterPro" id="IPR007630">
    <property type="entry name" value="RNA_pol_sigma70_r4"/>
</dbReference>
<dbReference type="SUPFAM" id="SSF100950">
    <property type="entry name" value="NagB/RpiA/CoA transferase-like"/>
    <property type="match status" value="1"/>
</dbReference>
<proteinExistence type="inferred from homology"/>
<protein>
    <submittedName>
        <fullName evidence="7">DNA-binding transcriptional regulator LsrR (DeoR family)</fullName>
    </submittedName>
</protein>
<dbReference type="InterPro" id="IPR007324">
    <property type="entry name" value="Sugar-bd_dom_put"/>
</dbReference>
<sequence length="322" mass="34649">MPREQQDDSDAFICEVCWHYFINEMTQAEVARMMGVTRLRVNQAIQKARARGMVRIELDSPFLPRVELQDRLRSHLGVAKVLVAPASRDSYDYHTPVGAALASYLVEALRDGGWKRLGVSWGLTLESAMRRLPNLDHPDLEVVSMLGGTSRGASFNAFSIASGLAGKLGAQYSLLTAPVYLSEGVDREAFLGQDLFRAHFDKFEDLDAAILTASDVSEKSFLVANGLPGEVSSEELIAAGAIGDVLGRFLDAEGQPIDHPIDGRAIGVSTDVVARVPLKIMAAAGQHKAPIIRAAARAGLIDTLVTDDVTAELLLADQGGDP</sequence>
<dbReference type="GO" id="GO:0003677">
    <property type="term" value="F:DNA binding"/>
    <property type="evidence" value="ECO:0007669"/>
    <property type="project" value="UniProtKB-KW"/>
</dbReference>
<keyword evidence="4" id="KW-0804">Transcription</keyword>
<evidence type="ECO:0000256" key="2">
    <source>
        <dbReference type="ARBA" id="ARBA00023015"/>
    </source>
</evidence>
<feature type="domain" description="RNA polymerase sigma-70 region 4" evidence="6">
    <location>
        <begin position="20"/>
        <end position="50"/>
    </location>
</feature>
<dbReference type="OrthoDB" id="9808171at2"/>
<dbReference type="RefSeq" id="WP_107978207.1">
    <property type="nucleotide sequence ID" value="NZ_BMEZ01000025.1"/>
</dbReference>
<evidence type="ECO:0000313" key="7">
    <source>
        <dbReference type="EMBL" id="PTX41777.1"/>
    </source>
</evidence>
<evidence type="ECO:0000259" key="5">
    <source>
        <dbReference type="Pfam" id="PF04198"/>
    </source>
</evidence>
<dbReference type="EMBL" id="QBKN01000027">
    <property type="protein sequence ID" value="PTX41777.1"/>
    <property type="molecule type" value="Genomic_DNA"/>
</dbReference>
<gene>
    <name evidence="7" type="ORF">C8N44_12743</name>
</gene>
<dbReference type="InterPro" id="IPR036388">
    <property type="entry name" value="WH-like_DNA-bd_sf"/>
</dbReference>
<evidence type="ECO:0000256" key="4">
    <source>
        <dbReference type="ARBA" id="ARBA00023163"/>
    </source>
</evidence>
<reference evidence="7 8" key="1">
    <citation type="submission" date="2018-04" db="EMBL/GenBank/DDBJ databases">
        <title>Genomic Encyclopedia of Archaeal and Bacterial Type Strains, Phase II (KMG-II): from individual species to whole genera.</title>
        <authorList>
            <person name="Goeker M."/>
        </authorList>
    </citation>
    <scope>NUCLEOTIDE SEQUENCE [LARGE SCALE GENOMIC DNA]</scope>
    <source>
        <strain evidence="7 8">DSM 29329</strain>
    </source>
</reference>
<dbReference type="GO" id="GO:0003700">
    <property type="term" value="F:DNA-binding transcription factor activity"/>
    <property type="evidence" value="ECO:0007669"/>
    <property type="project" value="InterPro"/>
</dbReference>
<evidence type="ECO:0000259" key="6">
    <source>
        <dbReference type="Pfam" id="PF04545"/>
    </source>
</evidence>
<dbReference type="GO" id="GO:0030246">
    <property type="term" value="F:carbohydrate binding"/>
    <property type="evidence" value="ECO:0007669"/>
    <property type="project" value="InterPro"/>
</dbReference>
<evidence type="ECO:0000313" key="8">
    <source>
        <dbReference type="Proteomes" id="UP000244069"/>
    </source>
</evidence>
<dbReference type="Proteomes" id="UP000244069">
    <property type="component" value="Unassembled WGS sequence"/>
</dbReference>
<dbReference type="PANTHER" id="PTHR34294:SF1">
    <property type="entry name" value="TRANSCRIPTIONAL REGULATOR LSRR"/>
    <property type="match status" value="1"/>
</dbReference>
<organism evidence="7 8">
    <name type="scientific">Allosediminivita pacifica</name>
    <dbReference type="NCBI Taxonomy" id="1267769"/>
    <lineage>
        <taxon>Bacteria</taxon>
        <taxon>Pseudomonadati</taxon>
        <taxon>Pseudomonadota</taxon>
        <taxon>Alphaproteobacteria</taxon>
        <taxon>Rhodobacterales</taxon>
        <taxon>Paracoccaceae</taxon>
        <taxon>Allosediminivita</taxon>
    </lineage>
</organism>
<name>A0A2T6AD85_9RHOB</name>
<evidence type="ECO:0000256" key="3">
    <source>
        <dbReference type="ARBA" id="ARBA00023125"/>
    </source>
</evidence>
<dbReference type="AlphaFoldDB" id="A0A2T6AD85"/>
<keyword evidence="2" id="KW-0805">Transcription regulation</keyword>
<dbReference type="InterPro" id="IPR051054">
    <property type="entry name" value="SorC_transcr_regulators"/>
</dbReference>
<evidence type="ECO:0000256" key="1">
    <source>
        <dbReference type="ARBA" id="ARBA00010466"/>
    </source>
</evidence>
<dbReference type="Pfam" id="PF04545">
    <property type="entry name" value="Sigma70_r4"/>
    <property type="match status" value="1"/>
</dbReference>
<keyword evidence="3 7" id="KW-0238">DNA-binding</keyword>
<feature type="domain" description="Sugar-binding" evidence="5">
    <location>
        <begin position="64"/>
        <end position="316"/>
    </location>
</feature>
<accession>A0A2T6AD85</accession>
<dbReference type="GO" id="GO:0006352">
    <property type="term" value="P:DNA-templated transcription initiation"/>
    <property type="evidence" value="ECO:0007669"/>
    <property type="project" value="InterPro"/>
</dbReference>
<dbReference type="InterPro" id="IPR037171">
    <property type="entry name" value="NagB/RpiA_transferase-like"/>
</dbReference>
<keyword evidence="8" id="KW-1185">Reference proteome</keyword>
<dbReference type="Gene3D" id="1.10.10.10">
    <property type="entry name" value="Winged helix-like DNA-binding domain superfamily/Winged helix DNA-binding domain"/>
    <property type="match status" value="1"/>
</dbReference>